<proteinExistence type="predicted"/>
<protein>
    <submittedName>
        <fullName evidence="1">Unnamed protein product</fullName>
    </submittedName>
</protein>
<evidence type="ECO:0000313" key="2">
    <source>
        <dbReference type="Proteomes" id="UP001165101"/>
    </source>
</evidence>
<reference evidence="1" key="1">
    <citation type="submission" date="2023-04" db="EMBL/GenBank/DDBJ databases">
        <title>Candida boidinii NBRC 1967.</title>
        <authorList>
            <person name="Ichikawa N."/>
            <person name="Sato H."/>
            <person name="Tonouchi N."/>
        </authorList>
    </citation>
    <scope>NUCLEOTIDE SEQUENCE</scope>
    <source>
        <strain evidence="1">NBRC 1967</strain>
    </source>
</reference>
<keyword evidence="2" id="KW-1185">Reference proteome</keyword>
<name>A0ACB5TMP9_CANBO</name>
<dbReference type="EMBL" id="BSXV01000928">
    <property type="protein sequence ID" value="GME91145.1"/>
    <property type="molecule type" value="Genomic_DNA"/>
</dbReference>
<evidence type="ECO:0000313" key="1">
    <source>
        <dbReference type="EMBL" id="GME91145.1"/>
    </source>
</evidence>
<organism evidence="1 2">
    <name type="scientific">Candida boidinii</name>
    <name type="common">Yeast</name>
    <dbReference type="NCBI Taxonomy" id="5477"/>
    <lineage>
        <taxon>Eukaryota</taxon>
        <taxon>Fungi</taxon>
        <taxon>Dikarya</taxon>
        <taxon>Ascomycota</taxon>
        <taxon>Saccharomycotina</taxon>
        <taxon>Pichiomycetes</taxon>
        <taxon>Pichiales</taxon>
        <taxon>Pichiaceae</taxon>
        <taxon>Ogataea</taxon>
        <taxon>Ogataea/Candida clade</taxon>
    </lineage>
</organism>
<dbReference type="Proteomes" id="UP001165101">
    <property type="component" value="Unassembled WGS sequence"/>
</dbReference>
<gene>
    <name evidence="1" type="ORF">Cboi01_000218100</name>
</gene>
<sequence length="1521" mass="169587">MEMFVFPAFNNNFKKRKRTFKCCCDHCIKVQGTCDLVSTKQIDSNTNNDNNNTPNINNFESNTDETTNDSITEPKQSTKTKGMKNNKKNLNDKLEISNTNTATIDIKHEEDESDNDDEGLTINIKRSRTSTDFERRSISSTPSINSNSNSTPQPTNGSVNSINIPLSIIPQTTTNNITNNSNSRRKSVRMKKKDSSNISSNQLVSENSELDNNKPHIKNEDQDNYRRQRQNIYSPSDKLSTINNKINNNHITSIGTSGQKSNTSDNTNTSTNNNNNVDVIDDDDSEDEFVDFSDDPTCKVHFVSTADSLMKILNLPFTRKDGSNEIKKSNSVTTFQAMASNFIGTTDATAVFIQVSGGSSNDNDPNGLNGNNNTINGVHSTHSTLSSPSDNTDIISEATGGAIDNELLSSHSCSPDSLHEANTTSGLPDYKVAAWQPKVKKRSVPVATSNSENSNNNNNSGSNSTTNDKNINIHSQPNNTNSSNKSQKKISDNANMNSNGTGISNSNSINNNDTKNSSSSDDDNNTKSKSSIAANQALRDMLGVFVKANERSSDFKNAIHYGPFSLPKSLFGYLQNDCNCFEIGLSKKTQYNLIKLYFKKFNNILPILSEESSLTTFKNNHMPTLILYALILLASRLEGADKILKKDGIVDIHAYNRELEFKVRTMIKFNLDTNRLTLLRTCTLLSLYGGGGGLLPVNYRSDALERSSMDLTTAIHHAFTLGIHHNHYSVEVDTNNKNSKRDTSISKTWWCLFILDRLNCLINSRTMIVNRRDSSLPLPVDKDLNGLVQAAIRLEKVLSFYQPYGDNRSVPKDIDFDVISNVKSLEVLKAEKKNVGAECLRRLIVCITIMFAQKRRYDLLDPTSSNYKQEKAIPDEVYSKAALQILNITSQYLSFLPVITFIPYSISYTLSCFLRLDLKPIKNEDVNSIKHDPNLSEWRYQTVLNFLNSLTPRWWYAGSTYKICSEFLAKLENSNLGRTVSRLILNQPKNELSFKTTNQNQNQNQNTNSSTNYYPDSYSKNTMNMNNNNINNNNNYYGYNNNSINPNKNNNTDLVNGNTNTGNNGPNSNGNNFFVNSSNGMQSLPNHQMMNNGGVLNNGENSQMMNNGVQMMNNGYLMNNGTENNLNSNNKNNNNNNNTDLYSFNTPNSDNRNFNINNQQNNLRNGDSSILPSLSFLNTPKLQMDQTFTGTNNNNNNNNIVGGKLTRTPNTHLSEFSAFNSPDGHQFTQNALSPQQRFASNVSLTQFLSQYHPQRLEIDMPLQQFANQNHFEFLATSAVKNSNNLGGVTEKDPLDSNNNSNNSSNTNSVNGGNDGVSTDDIRVPSKDDKSKNSPGRTLKSKRIYTDNRDTNFNNRDNNKSNTPGSQNMDVNTANNANSANGAGFNSSSNLLGFQSQSVYPSFSNLYNATGNNYNDNNVNNSHGGFNSKLDSDNSPKSNSNDQLLLLFNELPNITQFFGNNTSNIDYLNMQYQSLNQSMNQPMSQPMNNQTTMNPPQMPQTDIPQSNTVNNQDQIDNDKEKR</sequence>
<accession>A0ACB5TMP9</accession>
<comment type="caution">
    <text evidence="1">The sequence shown here is derived from an EMBL/GenBank/DDBJ whole genome shotgun (WGS) entry which is preliminary data.</text>
</comment>